<keyword evidence="3" id="KW-0131">Cell cycle</keyword>
<dbReference type="GO" id="GO:0005634">
    <property type="term" value="C:nucleus"/>
    <property type="evidence" value="ECO:0007669"/>
    <property type="project" value="UniProtKB-ARBA"/>
</dbReference>
<evidence type="ECO:0000256" key="3">
    <source>
        <dbReference type="ARBA" id="ARBA00023306"/>
    </source>
</evidence>
<dbReference type="SUPFAM" id="SSF47954">
    <property type="entry name" value="Cyclin-like"/>
    <property type="match status" value="2"/>
</dbReference>
<dbReference type="Proteomes" id="UP001153636">
    <property type="component" value="Chromosome 1"/>
</dbReference>
<feature type="domain" description="Cyclin-like" evidence="5">
    <location>
        <begin position="184"/>
        <end position="269"/>
    </location>
</feature>
<accession>A0A9P0CIX6</accession>
<dbReference type="FunFam" id="1.10.472.10:FF:000001">
    <property type="entry name" value="G2/mitotic-specific cyclin"/>
    <property type="match status" value="1"/>
</dbReference>
<organism evidence="7 8">
    <name type="scientific">Psylliodes chrysocephalus</name>
    <dbReference type="NCBI Taxonomy" id="3402493"/>
    <lineage>
        <taxon>Eukaryota</taxon>
        <taxon>Metazoa</taxon>
        <taxon>Ecdysozoa</taxon>
        <taxon>Arthropoda</taxon>
        <taxon>Hexapoda</taxon>
        <taxon>Insecta</taxon>
        <taxon>Pterygota</taxon>
        <taxon>Neoptera</taxon>
        <taxon>Endopterygota</taxon>
        <taxon>Coleoptera</taxon>
        <taxon>Polyphaga</taxon>
        <taxon>Cucujiformia</taxon>
        <taxon>Chrysomeloidea</taxon>
        <taxon>Chrysomelidae</taxon>
        <taxon>Galerucinae</taxon>
        <taxon>Alticini</taxon>
        <taxon>Psylliodes</taxon>
    </lineage>
</organism>
<dbReference type="PIRSF" id="PIRSF001771">
    <property type="entry name" value="Cyclin_A_B_D_E"/>
    <property type="match status" value="1"/>
</dbReference>
<dbReference type="InterPro" id="IPR039361">
    <property type="entry name" value="Cyclin"/>
</dbReference>
<dbReference type="OrthoDB" id="5590282at2759"/>
<dbReference type="InterPro" id="IPR036915">
    <property type="entry name" value="Cyclin-like_sf"/>
</dbReference>
<feature type="domain" description="Cyclin C-terminal" evidence="6">
    <location>
        <begin position="278"/>
        <end position="399"/>
    </location>
</feature>
<dbReference type="EMBL" id="OV651813">
    <property type="protein sequence ID" value="CAH1099512.1"/>
    <property type="molecule type" value="Genomic_DNA"/>
</dbReference>
<dbReference type="SMART" id="SM01332">
    <property type="entry name" value="Cyclin_C"/>
    <property type="match status" value="1"/>
</dbReference>
<dbReference type="InterPro" id="IPR048258">
    <property type="entry name" value="Cyclins_cyclin-box"/>
</dbReference>
<dbReference type="InterPro" id="IPR013763">
    <property type="entry name" value="Cyclin-like_dom"/>
</dbReference>
<name>A0A9P0CIX6_9CUCU</name>
<keyword evidence="2 4" id="KW-0195">Cyclin</keyword>
<evidence type="ECO:0000256" key="1">
    <source>
        <dbReference type="ARBA" id="ARBA00022618"/>
    </source>
</evidence>
<dbReference type="AlphaFoldDB" id="A0A9P0CIX6"/>
<evidence type="ECO:0000256" key="2">
    <source>
        <dbReference type="ARBA" id="ARBA00023127"/>
    </source>
</evidence>
<proteinExistence type="inferred from homology"/>
<evidence type="ECO:0000313" key="8">
    <source>
        <dbReference type="Proteomes" id="UP001153636"/>
    </source>
</evidence>
<dbReference type="InterPro" id="IPR004367">
    <property type="entry name" value="Cyclin_C-dom"/>
</dbReference>
<keyword evidence="1" id="KW-0132">Cell division</keyword>
<dbReference type="Gene3D" id="1.10.472.10">
    <property type="entry name" value="Cyclin-like"/>
    <property type="match status" value="2"/>
</dbReference>
<evidence type="ECO:0000259" key="6">
    <source>
        <dbReference type="SMART" id="SM01332"/>
    </source>
</evidence>
<dbReference type="GO" id="GO:0044772">
    <property type="term" value="P:mitotic cell cycle phase transition"/>
    <property type="evidence" value="ECO:0007669"/>
    <property type="project" value="InterPro"/>
</dbReference>
<dbReference type="Pfam" id="PF00134">
    <property type="entry name" value="Cyclin_N"/>
    <property type="match status" value="1"/>
</dbReference>
<sequence length="412" mass="47242">MATRKAAVMRHNEENHRMVAKSGIVKPVENVNIKRTAFCELGNTIETLKQIQDKDLKQHGRMGPPKFISKKTTVIPDKIDLKINGNTADGPKKKPLIRQESTLVKQLIKTEKEDTKKVCLAASSSKKNTIIDPDQNIKDEPNMSPEYLPAIYEYLRALETKYAIRENFLDIHESSPKMRAILVNWLVEAHLNFKCTIETLHLCIGIIDRYLQENKKIGRNTLQLLGATSMLIASKYEEIYVPDLEDFEYICDNTFSKRQILQMEKEILKRLDFNLGKPISIQFLRRYNKIAEAKLEHHLLGKYLLELALLEHDLSPIKPSIQAAAACCLSIGILNDKMDLQNVWTPTLVHYTTYKYSDFRSVIADLAMLIVKSEKSKNQASREKYASSRYLKISKNPKLNGPLVKKLTMSRK</sequence>
<dbReference type="SMART" id="SM00385">
    <property type="entry name" value="CYCLIN"/>
    <property type="match status" value="2"/>
</dbReference>
<gene>
    <name evidence="7" type="ORF">PSYICH_LOCUS1333</name>
</gene>
<dbReference type="GO" id="GO:0016538">
    <property type="term" value="F:cyclin-dependent protein serine/threonine kinase regulator activity"/>
    <property type="evidence" value="ECO:0007669"/>
    <property type="project" value="InterPro"/>
</dbReference>
<dbReference type="Pfam" id="PF02984">
    <property type="entry name" value="Cyclin_C"/>
    <property type="match status" value="1"/>
</dbReference>
<evidence type="ECO:0000256" key="4">
    <source>
        <dbReference type="RuleBase" id="RU000383"/>
    </source>
</evidence>
<dbReference type="PROSITE" id="PS00292">
    <property type="entry name" value="CYCLINS"/>
    <property type="match status" value="1"/>
</dbReference>
<dbReference type="GO" id="GO:0051301">
    <property type="term" value="P:cell division"/>
    <property type="evidence" value="ECO:0007669"/>
    <property type="project" value="UniProtKB-KW"/>
</dbReference>
<reference evidence="7" key="1">
    <citation type="submission" date="2022-01" db="EMBL/GenBank/DDBJ databases">
        <authorList>
            <person name="King R."/>
        </authorList>
    </citation>
    <scope>NUCLEOTIDE SEQUENCE</scope>
</reference>
<evidence type="ECO:0000313" key="7">
    <source>
        <dbReference type="EMBL" id="CAH1099512.1"/>
    </source>
</evidence>
<dbReference type="InterPro" id="IPR046965">
    <property type="entry name" value="Cyclin_A/B-like"/>
</dbReference>
<dbReference type="CDD" id="cd20507">
    <property type="entry name" value="CYCLIN_CCNB1-like_rpt1"/>
    <property type="match status" value="1"/>
</dbReference>
<protein>
    <submittedName>
        <fullName evidence="7">Uncharacterized protein</fullName>
    </submittedName>
</protein>
<dbReference type="InterPro" id="IPR006671">
    <property type="entry name" value="Cyclin_N"/>
</dbReference>
<keyword evidence="8" id="KW-1185">Reference proteome</keyword>
<comment type="similarity">
    <text evidence="4">Belongs to the cyclin family.</text>
</comment>
<feature type="domain" description="Cyclin-like" evidence="5">
    <location>
        <begin position="282"/>
        <end position="372"/>
    </location>
</feature>
<evidence type="ECO:0000259" key="5">
    <source>
        <dbReference type="SMART" id="SM00385"/>
    </source>
</evidence>
<dbReference type="PANTHER" id="PTHR10177">
    <property type="entry name" value="CYCLINS"/>
    <property type="match status" value="1"/>
</dbReference>